<dbReference type="Gene3D" id="3.30.1180.10">
    <property type="match status" value="1"/>
</dbReference>
<dbReference type="PROSITE" id="PS51482">
    <property type="entry name" value="DEGV"/>
    <property type="match status" value="1"/>
</dbReference>
<dbReference type="InterPro" id="IPR050270">
    <property type="entry name" value="DegV_domain_contain"/>
</dbReference>
<dbReference type="SUPFAM" id="SSF82549">
    <property type="entry name" value="DAK1/DegV-like"/>
    <property type="match status" value="1"/>
</dbReference>
<name>A0A3D2X603_9FIRM</name>
<dbReference type="Proteomes" id="UP000262969">
    <property type="component" value="Unassembled WGS sequence"/>
</dbReference>
<dbReference type="PANTHER" id="PTHR33434:SF2">
    <property type="entry name" value="FATTY ACID-BINDING PROTEIN TM_1468"/>
    <property type="match status" value="1"/>
</dbReference>
<evidence type="ECO:0000313" key="3">
    <source>
        <dbReference type="Proteomes" id="UP000262969"/>
    </source>
</evidence>
<dbReference type="GO" id="GO:0008289">
    <property type="term" value="F:lipid binding"/>
    <property type="evidence" value="ECO:0007669"/>
    <property type="project" value="UniProtKB-KW"/>
</dbReference>
<protein>
    <submittedName>
        <fullName evidence="2">DegV family protein</fullName>
    </submittedName>
</protein>
<keyword evidence="1" id="KW-0446">Lipid-binding</keyword>
<proteinExistence type="predicted"/>
<gene>
    <name evidence="2" type="ORF">DHW61_06480</name>
</gene>
<dbReference type="EMBL" id="DPVV01000216">
    <property type="protein sequence ID" value="HCL02053.1"/>
    <property type="molecule type" value="Genomic_DNA"/>
</dbReference>
<dbReference type="NCBIfam" id="TIGR00762">
    <property type="entry name" value="DegV"/>
    <property type="match status" value="1"/>
</dbReference>
<comment type="caution">
    <text evidence="2">The sequence shown here is derived from an EMBL/GenBank/DDBJ whole genome shotgun (WGS) entry which is preliminary data.</text>
</comment>
<dbReference type="Gene3D" id="3.40.50.10170">
    <property type="match status" value="1"/>
</dbReference>
<sequence>MGEIKIFADSTCDLSEELLKKYDITIIPLNIVLGMKSFQDGKEITPQEIYEWSDREGETPKTAAPEIGVAFDILKPYMEKKLDIIFFGISEEMSVTCQVIRMVAQEQEYNRIFVINSKNLSTGIGLLVLRAADLVREGFSVEEIVKIIEEDTDKVRASFVVDTLTYLHRGGRCSTVATLLGNTLRLKPMIAVNNGKMGVDKKYRGRPKSVISNYANDLKDQLLNADSTRVFITHSGIEQLIEQEAYQFLKELNYFKEILITRAGGVISSHCGPNTLGILFFEK</sequence>
<dbReference type="Pfam" id="PF02645">
    <property type="entry name" value="DegV"/>
    <property type="match status" value="1"/>
</dbReference>
<evidence type="ECO:0000256" key="1">
    <source>
        <dbReference type="ARBA" id="ARBA00023121"/>
    </source>
</evidence>
<dbReference type="InterPro" id="IPR003797">
    <property type="entry name" value="DegV"/>
</dbReference>
<evidence type="ECO:0000313" key="2">
    <source>
        <dbReference type="EMBL" id="HCL02053.1"/>
    </source>
</evidence>
<reference evidence="2 3" key="1">
    <citation type="journal article" date="2018" name="Nat. Biotechnol.">
        <title>A standardized bacterial taxonomy based on genome phylogeny substantially revises the tree of life.</title>
        <authorList>
            <person name="Parks D.H."/>
            <person name="Chuvochina M."/>
            <person name="Waite D.W."/>
            <person name="Rinke C."/>
            <person name="Skarshewski A."/>
            <person name="Chaumeil P.A."/>
            <person name="Hugenholtz P."/>
        </authorList>
    </citation>
    <scope>NUCLEOTIDE SEQUENCE [LARGE SCALE GENOMIC DNA]</scope>
    <source>
        <strain evidence="2">UBA11728</strain>
    </source>
</reference>
<dbReference type="PANTHER" id="PTHR33434">
    <property type="entry name" value="DEGV DOMAIN-CONTAINING PROTEIN DR_1986-RELATED"/>
    <property type="match status" value="1"/>
</dbReference>
<accession>A0A3D2X603</accession>
<dbReference type="AlphaFoldDB" id="A0A3D2X603"/>
<organism evidence="2 3">
    <name type="scientific">Lachnoclostridium phytofermentans</name>
    <dbReference type="NCBI Taxonomy" id="66219"/>
    <lineage>
        <taxon>Bacteria</taxon>
        <taxon>Bacillati</taxon>
        <taxon>Bacillota</taxon>
        <taxon>Clostridia</taxon>
        <taxon>Lachnospirales</taxon>
        <taxon>Lachnospiraceae</taxon>
    </lineage>
</organism>
<dbReference type="InterPro" id="IPR043168">
    <property type="entry name" value="DegV_C"/>
</dbReference>